<accession>U5FSR9</accession>
<dbReference type="HOGENOM" id="CLU_2088941_0_0_1"/>
<name>U5FSR9_POPTR</name>
<dbReference type="InParanoid" id="U5FSR9"/>
<sequence length="117" mass="14010">MEIICHNRRKKQGIRKVHCWNQSKYIRKIGSNLFGQHNNRCYYTIIKRSSATQEKCYRPLVLSETFQKFNSKDHKQEQQEKANNFSEMKFVSNFQWNLPQLSVKSTTKIFNQNCSSQ</sequence>
<keyword evidence="2" id="KW-1185">Reference proteome</keyword>
<proteinExistence type="predicted"/>
<dbReference type="AlphaFoldDB" id="U5FSR9"/>
<reference evidence="1 2" key="1">
    <citation type="journal article" date="2006" name="Science">
        <title>The genome of black cottonwood, Populus trichocarpa (Torr. &amp; Gray).</title>
        <authorList>
            <person name="Tuskan G.A."/>
            <person name="Difazio S."/>
            <person name="Jansson S."/>
            <person name="Bohlmann J."/>
            <person name="Grigoriev I."/>
            <person name="Hellsten U."/>
            <person name="Putnam N."/>
            <person name="Ralph S."/>
            <person name="Rombauts S."/>
            <person name="Salamov A."/>
            <person name="Schein J."/>
            <person name="Sterck L."/>
            <person name="Aerts A."/>
            <person name="Bhalerao R.R."/>
            <person name="Bhalerao R.P."/>
            <person name="Blaudez D."/>
            <person name="Boerjan W."/>
            <person name="Brun A."/>
            <person name="Brunner A."/>
            <person name="Busov V."/>
            <person name="Campbell M."/>
            <person name="Carlson J."/>
            <person name="Chalot M."/>
            <person name="Chapman J."/>
            <person name="Chen G.L."/>
            <person name="Cooper D."/>
            <person name="Coutinho P.M."/>
            <person name="Couturier J."/>
            <person name="Covert S."/>
            <person name="Cronk Q."/>
            <person name="Cunningham R."/>
            <person name="Davis J."/>
            <person name="Degroeve S."/>
            <person name="Dejardin A."/>
            <person name="Depamphilis C."/>
            <person name="Detter J."/>
            <person name="Dirks B."/>
            <person name="Dubchak I."/>
            <person name="Duplessis S."/>
            <person name="Ehlting J."/>
            <person name="Ellis B."/>
            <person name="Gendler K."/>
            <person name="Goodstein D."/>
            <person name="Gribskov M."/>
            <person name="Grimwood J."/>
            <person name="Groover A."/>
            <person name="Gunter L."/>
            <person name="Hamberger B."/>
            <person name="Heinze B."/>
            <person name="Helariutta Y."/>
            <person name="Henrissat B."/>
            <person name="Holligan D."/>
            <person name="Holt R."/>
            <person name="Huang W."/>
            <person name="Islam-Faridi N."/>
            <person name="Jones S."/>
            <person name="Jones-Rhoades M."/>
            <person name="Jorgensen R."/>
            <person name="Joshi C."/>
            <person name="Kangasjarvi J."/>
            <person name="Karlsson J."/>
            <person name="Kelleher C."/>
            <person name="Kirkpatrick R."/>
            <person name="Kirst M."/>
            <person name="Kohler A."/>
            <person name="Kalluri U."/>
            <person name="Larimer F."/>
            <person name="Leebens-Mack J."/>
            <person name="Leple J.C."/>
            <person name="Locascio P."/>
            <person name="Lou Y."/>
            <person name="Lucas S."/>
            <person name="Martin F."/>
            <person name="Montanini B."/>
            <person name="Napoli C."/>
            <person name="Nelson D.R."/>
            <person name="Nelson C."/>
            <person name="Nieminen K."/>
            <person name="Nilsson O."/>
            <person name="Pereda V."/>
            <person name="Peter G."/>
            <person name="Philippe R."/>
            <person name="Pilate G."/>
            <person name="Poliakov A."/>
            <person name="Razumovskaya J."/>
            <person name="Richardson P."/>
            <person name="Rinaldi C."/>
            <person name="Ritland K."/>
            <person name="Rouze P."/>
            <person name="Ryaboy D."/>
            <person name="Schmutz J."/>
            <person name="Schrader J."/>
            <person name="Segerman B."/>
            <person name="Shin H."/>
            <person name="Siddiqui A."/>
            <person name="Sterky F."/>
            <person name="Terry A."/>
            <person name="Tsai C.J."/>
            <person name="Uberbacher E."/>
            <person name="Unneberg P."/>
            <person name="Vahala J."/>
            <person name="Wall K."/>
            <person name="Wessler S."/>
            <person name="Yang G."/>
            <person name="Yin T."/>
            <person name="Douglas C."/>
            <person name="Marra M."/>
            <person name="Sandberg G."/>
            <person name="Van de Peer Y."/>
            <person name="Rokhsar D."/>
        </authorList>
    </citation>
    <scope>NUCLEOTIDE SEQUENCE [LARGE SCALE GENOMIC DNA]</scope>
    <source>
        <strain evidence="2">cv. Nisqually</strain>
    </source>
</reference>
<gene>
    <name evidence="1" type="ORF">POPTR_014G123300</name>
</gene>
<dbReference type="Proteomes" id="UP000006729">
    <property type="component" value="Chromosome 14"/>
</dbReference>
<dbReference type="EMBL" id="CM009303">
    <property type="protein sequence ID" value="PNT04439.1"/>
    <property type="molecule type" value="Genomic_DNA"/>
</dbReference>
<evidence type="ECO:0000313" key="2">
    <source>
        <dbReference type="Proteomes" id="UP000006729"/>
    </source>
</evidence>
<organism evidence="1 2">
    <name type="scientific">Populus trichocarpa</name>
    <name type="common">Western balsam poplar</name>
    <name type="synonym">Populus balsamifera subsp. trichocarpa</name>
    <dbReference type="NCBI Taxonomy" id="3694"/>
    <lineage>
        <taxon>Eukaryota</taxon>
        <taxon>Viridiplantae</taxon>
        <taxon>Streptophyta</taxon>
        <taxon>Embryophyta</taxon>
        <taxon>Tracheophyta</taxon>
        <taxon>Spermatophyta</taxon>
        <taxon>Magnoliopsida</taxon>
        <taxon>eudicotyledons</taxon>
        <taxon>Gunneridae</taxon>
        <taxon>Pentapetalae</taxon>
        <taxon>rosids</taxon>
        <taxon>fabids</taxon>
        <taxon>Malpighiales</taxon>
        <taxon>Salicaceae</taxon>
        <taxon>Saliceae</taxon>
        <taxon>Populus</taxon>
    </lineage>
</organism>
<protein>
    <submittedName>
        <fullName evidence="1">Uncharacterized protein</fullName>
    </submittedName>
</protein>
<evidence type="ECO:0000313" key="1">
    <source>
        <dbReference type="EMBL" id="PNT04439.1"/>
    </source>
</evidence>